<reference evidence="1 2" key="1">
    <citation type="journal article" date="2018" name="Sci. Rep.">
        <title>Genome sequence of the cauliflower mushroom Sparassis crispa (Hanabiratake) and its association with beneficial usage.</title>
        <authorList>
            <person name="Kiyama R."/>
            <person name="Furutani Y."/>
            <person name="Kawaguchi K."/>
            <person name="Nakanishi T."/>
        </authorList>
    </citation>
    <scope>NUCLEOTIDE SEQUENCE [LARGE SCALE GENOMIC DNA]</scope>
</reference>
<sequence>MASRKAPRKRPRGDWDEFAKVLGNHSMDLIDESSVGLDPRQSLHRVAYQAQVLLVKRKVEIAASRRGGESVRTGQVEQQVVDRGQADIDFCR</sequence>
<gene>
    <name evidence="1" type="ORF">SCP_1402780</name>
</gene>
<dbReference type="Proteomes" id="UP000287166">
    <property type="component" value="Unassembled WGS sequence"/>
</dbReference>
<organism evidence="1 2">
    <name type="scientific">Sparassis crispa</name>
    <dbReference type="NCBI Taxonomy" id="139825"/>
    <lineage>
        <taxon>Eukaryota</taxon>
        <taxon>Fungi</taxon>
        <taxon>Dikarya</taxon>
        <taxon>Basidiomycota</taxon>
        <taxon>Agaricomycotina</taxon>
        <taxon>Agaricomycetes</taxon>
        <taxon>Polyporales</taxon>
        <taxon>Sparassidaceae</taxon>
        <taxon>Sparassis</taxon>
    </lineage>
</organism>
<evidence type="ECO:0000313" key="1">
    <source>
        <dbReference type="EMBL" id="GBE88870.1"/>
    </source>
</evidence>
<evidence type="ECO:0000313" key="2">
    <source>
        <dbReference type="Proteomes" id="UP000287166"/>
    </source>
</evidence>
<accession>A0A401H3E1</accession>
<protein>
    <submittedName>
        <fullName evidence="1">Uncharacterized protein</fullName>
    </submittedName>
</protein>
<keyword evidence="2" id="KW-1185">Reference proteome</keyword>
<comment type="caution">
    <text evidence="1">The sequence shown here is derived from an EMBL/GenBank/DDBJ whole genome shotgun (WGS) entry which is preliminary data.</text>
</comment>
<dbReference type="EMBL" id="BFAD01000014">
    <property type="protein sequence ID" value="GBE88870.1"/>
    <property type="molecule type" value="Genomic_DNA"/>
</dbReference>
<dbReference type="GeneID" id="38785787"/>
<dbReference type="AlphaFoldDB" id="A0A401H3E1"/>
<name>A0A401H3E1_9APHY</name>
<dbReference type="RefSeq" id="XP_027619783.1">
    <property type="nucleotide sequence ID" value="XM_027763982.1"/>
</dbReference>
<dbReference type="InParanoid" id="A0A401H3E1"/>
<proteinExistence type="predicted"/>